<dbReference type="AlphaFoldDB" id="M1DB73"/>
<sequence>MQCVPPIYVTQARPSATLTPIVDPYELLEKEWKTKEEERDKEMDKIEFLIKENVIQLKGASPNVNNNHLPNHGNVGVNMVTTDNELSLKGTIMSAGKTILKKIVMHEFKKRGDIFVPNPILHPNLPVVQMLEDILEDDPVEGIKNVFITEDFTETPTIWNAELGDYLKNWTSAPSLVRREF</sequence>
<dbReference type="HOGENOM" id="CLU_1491541_0_0_1"/>
<keyword evidence="2" id="KW-1185">Reference proteome</keyword>
<evidence type="ECO:0000313" key="1">
    <source>
        <dbReference type="EnsemblPlants" id="PGSC0003DMT400086192"/>
    </source>
</evidence>
<dbReference type="InParanoid" id="M1DB73"/>
<name>M1DB73_SOLTU</name>
<protein>
    <submittedName>
        <fullName evidence="1">Uncharacterized protein</fullName>
    </submittedName>
</protein>
<accession>M1DB73</accession>
<reference evidence="2" key="1">
    <citation type="journal article" date="2011" name="Nature">
        <title>Genome sequence and analysis of the tuber crop potato.</title>
        <authorList>
            <consortium name="The Potato Genome Sequencing Consortium"/>
        </authorList>
    </citation>
    <scope>NUCLEOTIDE SEQUENCE [LARGE SCALE GENOMIC DNA]</scope>
    <source>
        <strain evidence="2">cv. DM1-3 516 R44</strain>
    </source>
</reference>
<proteinExistence type="predicted"/>
<reference evidence="1" key="2">
    <citation type="submission" date="2015-06" db="UniProtKB">
        <authorList>
            <consortium name="EnsemblPlants"/>
        </authorList>
    </citation>
    <scope>IDENTIFICATION</scope>
    <source>
        <strain evidence="1">DM1-3 516 R44</strain>
    </source>
</reference>
<dbReference type="Proteomes" id="UP000011115">
    <property type="component" value="Unassembled WGS sequence"/>
</dbReference>
<organism evidence="1 2">
    <name type="scientific">Solanum tuberosum</name>
    <name type="common">Potato</name>
    <dbReference type="NCBI Taxonomy" id="4113"/>
    <lineage>
        <taxon>Eukaryota</taxon>
        <taxon>Viridiplantae</taxon>
        <taxon>Streptophyta</taxon>
        <taxon>Embryophyta</taxon>
        <taxon>Tracheophyta</taxon>
        <taxon>Spermatophyta</taxon>
        <taxon>Magnoliopsida</taxon>
        <taxon>eudicotyledons</taxon>
        <taxon>Gunneridae</taxon>
        <taxon>Pentapetalae</taxon>
        <taxon>asterids</taxon>
        <taxon>lamiids</taxon>
        <taxon>Solanales</taxon>
        <taxon>Solanaceae</taxon>
        <taxon>Solanoideae</taxon>
        <taxon>Solaneae</taxon>
        <taxon>Solanum</taxon>
    </lineage>
</organism>
<dbReference type="Gramene" id="PGSC0003DMT400086192">
    <property type="protein sequence ID" value="PGSC0003DMT400086192"/>
    <property type="gene ID" value="PGSC0003DMG400035763"/>
</dbReference>
<dbReference type="PaxDb" id="4113-PGSC0003DMT400086192"/>
<evidence type="ECO:0000313" key="2">
    <source>
        <dbReference type="Proteomes" id="UP000011115"/>
    </source>
</evidence>
<dbReference type="EnsemblPlants" id="PGSC0003DMT400086192">
    <property type="protein sequence ID" value="PGSC0003DMT400086192"/>
    <property type="gene ID" value="PGSC0003DMG400035763"/>
</dbReference>